<reference evidence="9" key="1">
    <citation type="submission" date="2022-06" db="EMBL/GenBank/DDBJ databases">
        <authorList>
            <person name="Berger JAMES D."/>
            <person name="Berger JAMES D."/>
        </authorList>
    </citation>
    <scope>NUCLEOTIDE SEQUENCE [LARGE SCALE GENOMIC DNA]</scope>
</reference>
<dbReference type="GO" id="GO:0005737">
    <property type="term" value="C:cytoplasm"/>
    <property type="evidence" value="ECO:0007669"/>
    <property type="project" value="TreeGrafter"/>
</dbReference>
<dbReference type="Pfam" id="PF00120">
    <property type="entry name" value="Gln-synt_C"/>
    <property type="match status" value="1"/>
</dbReference>
<evidence type="ECO:0000256" key="4">
    <source>
        <dbReference type="ARBA" id="ARBA00039404"/>
    </source>
</evidence>
<keyword evidence="9" id="KW-1185">Reference proteome</keyword>
<name>A0AA85J930_TRIRE</name>
<evidence type="ECO:0000256" key="2">
    <source>
        <dbReference type="ARBA" id="ARBA00037583"/>
    </source>
</evidence>
<dbReference type="AlphaFoldDB" id="A0AA85J930"/>
<organism evidence="9 10">
    <name type="scientific">Trichobilharzia regenti</name>
    <name type="common">Nasal bird schistosome</name>
    <dbReference type="NCBI Taxonomy" id="157069"/>
    <lineage>
        <taxon>Eukaryota</taxon>
        <taxon>Metazoa</taxon>
        <taxon>Spiralia</taxon>
        <taxon>Lophotrochozoa</taxon>
        <taxon>Platyhelminthes</taxon>
        <taxon>Trematoda</taxon>
        <taxon>Digenea</taxon>
        <taxon>Strigeidida</taxon>
        <taxon>Schistosomatoidea</taxon>
        <taxon>Schistosomatidae</taxon>
        <taxon>Trichobilharzia</taxon>
    </lineage>
</organism>
<feature type="domain" description="GS catalytic" evidence="8">
    <location>
        <begin position="145"/>
        <end position="503"/>
    </location>
</feature>
<evidence type="ECO:0000256" key="3">
    <source>
        <dbReference type="ARBA" id="ARBA00038790"/>
    </source>
</evidence>
<dbReference type="PANTHER" id="PTHR43407">
    <property type="entry name" value="GLUTAMINE SYNTHETASE"/>
    <property type="match status" value="1"/>
</dbReference>
<reference evidence="10" key="2">
    <citation type="submission" date="2023-11" db="UniProtKB">
        <authorList>
            <consortium name="WormBaseParasite"/>
        </authorList>
    </citation>
    <scope>IDENTIFICATION</scope>
</reference>
<protein>
    <recommendedName>
        <fullName evidence="4">Lengsin</fullName>
    </recommendedName>
    <alternativeName>
        <fullName evidence="5">Glutamate-ammonia ligase domain-containing protein 1</fullName>
    </alternativeName>
</protein>
<dbReference type="InterPro" id="IPR014746">
    <property type="entry name" value="Gln_synth/guanido_kin_cat_dom"/>
</dbReference>
<dbReference type="Proteomes" id="UP000050795">
    <property type="component" value="Unassembled WGS sequence"/>
</dbReference>
<evidence type="ECO:0000256" key="5">
    <source>
        <dbReference type="ARBA" id="ARBA00042675"/>
    </source>
</evidence>
<comment type="similarity">
    <text evidence="1 6 7">Belongs to the glutamine synthetase family.</text>
</comment>
<dbReference type="SMART" id="SM01230">
    <property type="entry name" value="Gln-synt_C"/>
    <property type="match status" value="1"/>
</dbReference>
<evidence type="ECO:0000313" key="10">
    <source>
        <dbReference type="WBParaSite" id="TREG1_1800.1"/>
    </source>
</evidence>
<evidence type="ECO:0000259" key="8">
    <source>
        <dbReference type="PROSITE" id="PS51987"/>
    </source>
</evidence>
<dbReference type="InterPro" id="IPR008146">
    <property type="entry name" value="Gln_synth_cat_dom"/>
</dbReference>
<evidence type="ECO:0000313" key="9">
    <source>
        <dbReference type="Proteomes" id="UP000050795"/>
    </source>
</evidence>
<dbReference type="WBParaSite" id="TREG1_1800.1">
    <property type="protein sequence ID" value="TREG1_1800.1"/>
    <property type="gene ID" value="TREG1_1800"/>
</dbReference>
<comment type="function">
    <text evidence="2">May act as a component of the cytoskeleton or as a chaperone for the reorganization of intermediate filament proteins during terminal differentiation in the lens. Does not seem to have enzymatic activity.</text>
</comment>
<evidence type="ECO:0000256" key="7">
    <source>
        <dbReference type="RuleBase" id="RU000384"/>
    </source>
</evidence>
<dbReference type="GO" id="GO:0004356">
    <property type="term" value="F:glutamine synthetase activity"/>
    <property type="evidence" value="ECO:0007669"/>
    <property type="project" value="InterPro"/>
</dbReference>
<dbReference type="PROSITE" id="PS51987">
    <property type="entry name" value="GS_CATALYTIC"/>
    <property type="match status" value="1"/>
</dbReference>
<proteinExistence type="inferred from homology"/>
<dbReference type="SUPFAM" id="SSF55931">
    <property type="entry name" value="Glutamine synthetase/guanido kinase"/>
    <property type="match status" value="1"/>
</dbReference>
<dbReference type="GO" id="GO:0016020">
    <property type="term" value="C:membrane"/>
    <property type="evidence" value="ECO:0007669"/>
    <property type="project" value="TreeGrafter"/>
</dbReference>
<comment type="subunit">
    <text evidence="3">Dodecamer. Interacts with BFSP2 and VIM.</text>
</comment>
<dbReference type="PANTHER" id="PTHR43407:SF1">
    <property type="entry name" value="LENGSIN"/>
    <property type="match status" value="1"/>
</dbReference>
<accession>A0AA85J930</accession>
<sequence length="503" mass="57210">MAADGKKQLSEEAKSFIKNVEGFDFIRLSIPDVNGMHLSKLVPKRLAGKIASGDCELYSGTIAFGPRFEMVNIPEILQKKHLNNLLKPDFSTLHPCNWGSQSRILRTQADAKFNSNREENKHRYSVCSILCDLVWPDNQPMMAYPRTVAQRLIKELEERHHLRLFSAFEPEFRAFMKGSIEESFLKPKSANCGQHVVKPPVPYTSPINMYPTSLLAVYEDYFADIDYNMQLAKIDIQDYSNEDGEGLLESPLMPTWGLSAADNYFIFKQAAKEIGLKHEMAISFMTMPMLNSSASGCHYNHSLWHADSNRNAFYDSKDPDKLSSLARHWIAGLLEHLPALTAISCPTVNCYRRLHRHLAPSVVNWDLYDRFVAIRVKNTDEKRTFIENRVPSSAACSYLVMAATLAAGLDGLERKLQPPPTGVKPGQGGYTEKDVKLLPVTLQEALKMLKEDQIFVSKLGVDLVDWFIQVKERGDLYSLGDMNIKDNREETLAYERYEYFDFT</sequence>
<evidence type="ECO:0000256" key="1">
    <source>
        <dbReference type="ARBA" id="ARBA00009897"/>
    </source>
</evidence>
<evidence type="ECO:0000256" key="6">
    <source>
        <dbReference type="PROSITE-ProRule" id="PRU01331"/>
    </source>
</evidence>
<dbReference type="Gene3D" id="3.30.590.10">
    <property type="entry name" value="Glutamine synthetase/guanido kinase, catalytic domain"/>
    <property type="match status" value="1"/>
</dbReference>